<feature type="compositionally biased region" description="Low complexity" evidence="5">
    <location>
        <begin position="68"/>
        <end position="85"/>
    </location>
</feature>
<evidence type="ECO:0000256" key="2">
    <source>
        <dbReference type="ARBA" id="ARBA00022692"/>
    </source>
</evidence>
<proteinExistence type="predicted"/>
<dbReference type="Gene3D" id="2.60.120.920">
    <property type="match status" value="1"/>
</dbReference>
<keyword evidence="7" id="KW-1185">Reference proteome</keyword>
<evidence type="ECO:0000256" key="1">
    <source>
        <dbReference type="ARBA" id="ARBA00004370"/>
    </source>
</evidence>
<reference evidence="6 7" key="1">
    <citation type="journal article" date="2019" name="Sci. Rep.">
        <title>A multi-omics analysis of the grapevine pathogen Lasiodiplodia theobromae reveals that temperature affects the expression of virulence- and pathogenicity-related genes.</title>
        <authorList>
            <person name="Felix C."/>
            <person name="Meneses R."/>
            <person name="Goncalves M.F.M."/>
            <person name="Tilleman L."/>
            <person name="Duarte A.S."/>
            <person name="Jorrin-Novo J.V."/>
            <person name="Van de Peer Y."/>
            <person name="Deforce D."/>
            <person name="Van Nieuwerburgh F."/>
            <person name="Esteves A.C."/>
            <person name="Alves A."/>
        </authorList>
    </citation>
    <scope>NUCLEOTIDE SEQUENCE [LARGE SCALE GENOMIC DNA]</scope>
    <source>
        <strain evidence="6 7">LA-SOL3</strain>
    </source>
</reference>
<evidence type="ECO:0000256" key="5">
    <source>
        <dbReference type="SAM" id="MobiDB-lite"/>
    </source>
</evidence>
<dbReference type="CDD" id="cd12910">
    <property type="entry name" value="SPRY_SSH4_like"/>
    <property type="match status" value="1"/>
</dbReference>
<gene>
    <name evidence="6" type="primary">RanBPM</name>
    <name evidence="6" type="ORF">DBV05_g662</name>
</gene>
<dbReference type="PANTHER" id="PTHR12864">
    <property type="entry name" value="RAN BINDING PROTEIN 9-RELATED"/>
    <property type="match status" value="1"/>
</dbReference>
<keyword evidence="2" id="KW-0812">Transmembrane</keyword>
<accession>A0A5N5DSI5</accession>
<comment type="caution">
    <text evidence="6">The sequence shown here is derived from an EMBL/GenBank/DDBJ whole genome shotgun (WGS) entry which is preliminary data.</text>
</comment>
<dbReference type="OrthoDB" id="25503at2759"/>
<keyword evidence="4" id="KW-0472">Membrane</keyword>
<name>A0A5N5DSI5_9PEZI</name>
<evidence type="ECO:0000256" key="3">
    <source>
        <dbReference type="ARBA" id="ARBA00022989"/>
    </source>
</evidence>
<dbReference type="EMBL" id="VCHE01000002">
    <property type="protein sequence ID" value="KAB2580723.1"/>
    <property type="molecule type" value="Genomic_DNA"/>
</dbReference>
<dbReference type="GO" id="GO:0016020">
    <property type="term" value="C:membrane"/>
    <property type="evidence" value="ECO:0007669"/>
    <property type="project" value="UniProtKB-SubCell"/>
</dbReference>
<evidence type="ECO:0000313" key="7">
    <source>
        <dbReference type="Proteomes" id="UP000325902"/>
    </source>
</evidence>
<dbReference type="Proteomes" id="UP000325902">
    <property type="component" value="Unassembled WGS sequence"/>
</dbReference>
<dbReference type="InterPro" id="IPR050618">
    <property type="entry name" value="Ubq-SigPath_Reg"/>
</dbReference>
<keyword evidence="3" id="KW-1133">Transmembrane helix</keyword>
<dbReference type="InterPro" id="IPR035780">
    <property type="entry name" value="SPRY_Ssh4-like"/>
</dbReference>
<feature type="compositionally biased region" description="Low complexity" evidence="5">
    <location>
        <begin position="28"/>
        <end position="41"/>
    </location>
</feature>
<feature type="region of interest" description="Disordered" evidence="5">
    <location>
        <begin position="1"/>
        <end position="103"/>
    </location>
</feature>
<comment type="subcellular location">
    <subcellularLocation>
        <location evidence="1">Membrane</location>
    </subcellularLocation>
</comment>
<dbReference type="AlphaFoldDB" id="A0A5N5DSI5"/>
<organism evidence="6 7">
    <name type="scientific">Lasiodiplodia theobromae</name>
    <dbReference type="NCBI Taxonomy" id="45133"/>
    <lineage>
        <taxon>Eukaryota</taxon>
        <taxon>Fungi</taxon>
        <taxon>Dikarya</taxon>
        <taxon>Ascomycota</taxon>
        <taxon>Pezizomycotina</taxon>
        <taxon>Dothideomycetes</taxon>
        <taxon>Dothideomycetes incertae sedis</taxon>
        <taxon>Botryosphaeriales</taxon>
        <taxon>Botryosphaeriaceae</taxon>
        <taxon>Lasiodiplodia</taxon>
    </lineage>
</organism>
<evidence type="ECO:0000256" key="4">
    <source>
        <dbReference type="ARBA" id="ARBA00023136"/>
    </source>
</evidence>
<dbReference type="InterPro" id="IPR043136">
    <property type="entry name" value="B30.2/SPRY_sf"/>
</dbReference>
<protein>
    <submittedName>
        <fullName evidence="6">Ran-binding proteins 9/10-like protein</fullName>
    </submittedName>
</protein>
<sequence length="401" mass="42980">MPHWNPFKKEKHQLEGQYAPPPGPPPGYGTNYAASSSAGDYAPPPGPPPSHNQNNPFVDYTKKDHHQQPYVDYSQQPQPYQQPPQSHAGASSAEPPPYHDWTVIPDTALLPPPPPINNDFSPTANASAEAGEAAFKWCKANPLRGPFALTPAQLSALAFGRVAFAPPHQQTYKGELIPHNTSPGRYRGRTASGCGDACLWTALPLYSALAHSPLATGRPKTIYFELRVAGVGGMPGTTTASLEEADAGIAVGFVAQPYPAWRLPGWQRGSLGVHGDDGRKYVNDTFGGVDFTTAFAPGDTVGLGMTFNIPRNPPQYGAGAGGAGGWQQQPGGKCDVEVFFTRNGKRKGGWDLHEELDERAIGGVEGLEGDFDICGAVGMFGGVDFEVFFNQADWMYRPEHV</sequence>
<evidence type="ECO:0000313" key="6">
    <source>
        <dbReference type="EMBL" id="KAB2580723.1"/>
    </source>
</evidence>